<sequence>MNQILPSYFYQQQNQQSNVKSTLEVAHQFNLYDICGLFSFNCRRLRCFQHIAGSRYEYLLIWINKMAPPKMEDVSILNNISGG</sequence>
<comment type="caution">
    <text evidence="1">The sequence shown here is derived from an EMBL/GenBank/DDBJ whole genome shotgun (WGS) entry which is preliminary data.</text>
</comment>
<accession>A0A7X5QIQ5</accession>
<reference evidence="1 2" key="1">
    <citation type="submission" date="2018-02" db="EMBL/GenBank/DDBJ databases">
        <authorList>
            <person name="Machado R.A."/>
        </authorList>
    </citation>
    <scope>NUCLEOTIDE SEQUENCE [LARGE SCALE GENOMIC DNA]</scope>
    <source>
        <strain evidence="1 2">DSM 23271</strain>
    </source>
</reference>
<protein>
    <submittedName>
        <fullName evidence="1">Uncharacterized protein</fullName>
    </submittedName>
</protein>
<dbReference type="AlphaFoldDB" id="A0A7X5QIQ5"/>
<name>A0A7X5QIQ5_9GAMM</name>
<keyword evidence="2" id="KW-1185">Reference proteome</keyword>
<evidence type="ECO:0000313" key="2">
    <source>
        <dbReference type="Proteomes" id="UP000547931"/>
    </source>
</evidence>
<dbReference type="EMBL" id="PUJV01000001">
    <property type="protein sequence ID" value="NHB94995.1"/>
    <property type="molecule type" value="Genomic_DNA"/>
</dbReference>
<gene>
    <name evidence="1" type="ORF">C5470_00595</name>
</gene>
<proteinExistence type="predicted"/>
<dbReference type="Proteomes" id="UP000547931">
    <property type="component" value="Unassembled WGS sequence"/>
</dbReference>
<evidence type="ECO:0000313" key="1">
    <source>
        <dbReference type="EMBL" id="NHB94995.1"/>
    </source>
</evidence>
<organism evidence="1 2">
    <name type="scientific">Photorhabdus stackebrandtii</name>
    <dbReference type="NCBI Taxonomy" id="1123042"/>
    <lineage>
        <taxon>Bacteria</taxon>
        <taxon>Pseudomonadati</taxon>
        <taxon>Pseudomonadota</taxon>
        <taxon>Gammaproteobacteria</taxon>
        <taxon>Enterobacterales</taxon>
        <taxon>Morganellaceae</taxon>
        <taxon>Photorhabdus</taxon>
    </lineage>
</organism>